<dbReference type="CDD" id="cd01359">
    <property type="entry name" value="Argininosuccinate_lyase"/>
    <property type="match status" value="1"/>
</dbReference>
<evidence type="ECO:0000256" key="5">
    <source>
        <dbReference type="NCBIfam" id="TIGR00838"/>
    </source>
</evidence>
<dbReference type="EMBL" id="JBDJNQ010000003">
    <property type="protein sequence ID" value="MEN5377521.1"/>
    <property type="molecule type" value="Genomic_DNA"/>
</dbReference>
<dbReference type="InterPro" id="IPR000362">
    <property type="entry name" value="Fumarate_lyase_fam"/>
</dbReference>
<comment type="pathway">
    <text evidence="2">Amino-acid biosynthesis; L-arginine biosynthesis; L-arginine from L-ornithine and carbamoyl phosphate: step 3/3.</text>
</comment>
<dbReference type="GO" id="GO:0004056">
    <property type="term" value="F:argininosuccinate lyase activity"/>
    <property type="evidence" value="ECO:0007669"/>
    <property type="project" value="UniProtKB-EC"/>
</dbReference>
<gene>
    <name evidence="7" type="primary">argH</name>
    <name evidence="7" type="ORF">ABE541_09630</name>
</gene>
<dbReference type="InterPro" id="IPR020557">
    <property type="entry name" value="Fumarate_lyase_CS"/>
</dbReference>
<evidence type="ECO:0000313" key="7">
    <source>
        <dbReference type="EMBL" id="MEN5377521.1"/>
    </source>
</evidence>
<evidence type="ECO:0000313" key="8">
    <source>
        <dbReference type="Proteomes" id="UP001409291"/>
    </source>
</evidence>
<organism evidence="7 8">
    <name type="scientific">Sphingobacterium kitahiroshimense</name>
    <dbReference type="NCBI Taxonomy" id="470446"/>
    <lineage>
        <taxon>Bacteria</taxon>
        <taxon>Pseudomonadati</taxon>
        <taxon>Bacteroidota</taxon>
        <taxon>Sphingobacteriia</taxon>
        <taxon>Sphingobacteriales</taxon>
        <taxon>Sphingobacteriaceae</taxon>
        <taxon>Sphingobacterium</taxon>
    </lineage>
</organism>
<dbReference type="PROSITE" id="PS00163">
    <property type="entry name" value="FUMARATE_LYASES"/>
    <property type="match status" value="1"/>
</dbReference>
<dbReference type="NCBIfam" id="TIGR00838">
    <property type="entry name" value="argH"/>
    <property type="match status" value="1"/>
</dbReference>
<dbReference type="PANTHER" id="PTHR43814">
    <property type="entry name" value="ARGININOSUCCINATE LYASE"/>
    <property type="match status" value="1"/>
</dbReference>
<dbReference type="Pfam" id="PF00206">
    <property type="entry name" value="Lyase_1"/>
    <property type="match status" value="1"/>
</dbReference>
<dbReference type="EC" id="4.3.2.1" evidence="3 5"/>
<keyword evidence="8" id="KW-1185">Reference proteome</keyword>
<dbReference type="SUPFAM" id="SSF48557">
    <property type="entry name" value="L-aspartase-like"/>
    <property type="match status" value="1"/>
</dbReference>
<dbReference type="Proteomes" id="UP001409291">
    <property type="component" value="Unassembled WGS sequence"/>
</dbReference>
<evidence type="ECO:0000256" key="2">
    <source>
        <dbReference type="ARBA" id="ARBA00004941"/>
    </source>
</evidence>
<reference evidence="7 8" key="1">
    <citation type="submission" date="2024-04" db="EMBL/GenBank/DDBJ databases">
        <title>WGS of bacteria from Torrens River.</title>
        <authorList>
            <person name="Wyrsch E.R."/>
            <person name="Drigo B."/>
        </authorList>
    </citation>
    <scope>NUCLEOTIDE SEQUENCE [LARGE SCALE GENOMIC DNA]</scope>
    <source>
        <strain evidence="7 8">TWI391</strain>
    </source>
</reference>
<sequence>MKIWQKNIDVDSFVESFTVGNDRVMDLQLAAADVLGSLAHTRMLNSINLMTDEDLAIVQQELKNIYQEISAGEFEIEDSVEDVHSQVEMLLTQRIGEAGKKIHSGRSRNDQVLVDLKLYFRTEIQNMVGNTEIFFQQLIKLSEQYKDILIPGYTHLQIAMPSSFGLWFGAYAESLVDDLELMKAAWKVCNKNPLGSAAGYGSSFPLNRTMTTNLLGFDDLNYNVVYAQMGRGKTERILAQAMSSIAATLAKFAMDVTLYINQNFGFISFPAHLTTGSSIMPHKKNPDVFELIRSRCNKIQALPNEIALMTTNLPSGYHRDLQLLKENLFPAFKSLNDCLEIATFMLEHISVKKDVLDDPKYDYLFSVEVVNNEVLKGVPFREAYKNIGIAIDAGEFQPSKEVNHTHEGSIGNLGNDQIQRMFKEVITAFGFDKVENALSQLVK</sequence>
<protein>
    <recommendedName>
        <fullName evidence="3 5">Argininosuccinate lyase</fullName>
        <ecNumber evidence="3 5">4.3.2.1</ecNumber>
    </recommendedName>
</protein>
<dbReference type="InterPro" id="IPR008948">
    <property type="entry name" value="L-Aspartase-like"/>
</dbReference>
<dbReference type="PANTHER" id="PTHR43814:SF1">
    <property type="entry name" value="ARGININOSUCCINATE LYASE"/>
    <property type="match status" value="1"/>
</dbReference>
<evidence type="ECO:0000259" key="6">
    <source>
        <dbReference type="Pfam" id="PF00206"/>
    </source>
</evidence>
<keyword evidence="4" id="KW-0055">Arginine biosynthesis</keyword>
<dbReference type="InterPro" id="IPR024083">
    <property type="entry name" value="Fumarase/histidase_N"/>
</dbReference>
<keyword evidence="7" id="KW-0456">Lyase</keyword>
<evidence type="ECO:0000256" key="1">
    <source>
        <dbReference type="ARBA" id="ARBA00000985"/>
    </source>
</evidence>
<evidence type="ECO:0000256" key="4">
    <source>
        <dbReference type="ARBA" id="ARBA00022571"/>
    </source>
</evidence>
<evidence type="ECO:0000256" key="3">
    <source>
        <dbReference type="ARBA" id="ARBA00012338"/>
    </source>
</evidence>
<comment type="catalytic activity">
    <reaction evidence="1">
        <text>2-(N(omega)-L-arginino)succinate = fumarate + L-arginine</text>
        <dbReference type="Rhea" id="RHEA:24020"/>
        <dbReference type="ChEBI" id="CHEBI:29806"/>
        <dbReference type="ChEBI" id="CHEBI:32682"/>
        <dbReference type="ChEBI" id="CHEBI:57472"/>
        <dbReference type="EC" id="4.3.2.1"/>
    </reaction>
</comment>
<feature type="domain" description="Fumarate lyase N-terminal" evidence="6">
    <location>
        <begin position="11"/>
        <end position="300"/>
    </location>
</feature>
<dbReference type="PRINTS" id="PR00149">
    <property type="entry name" value="FUMRATELYASE"/>
</dbReference>
<dbReference type="Gene3D" id="1.10.275.10">
    <property type="entry name" value="Fumarase/aspartase (N-terminal domain)"/>
    <property type="match status" value="1"/>
</dbReference>
<comment type="caution">
    <text evidence="7">The sequence shown here is derived from an EMBL/GenBank/DDBJ whole genome shotgun (WGS) entry which is preliminary data.</text>
</comment>
<dbReference type="PRINTS" id="PR00145">
    <property type="entry name" value="ARGSUCLYASE"/>
</dbReference>
<accession>A0ABV0BS17</accession>
<dbReference type="RefSeq" id="WP_168127852.1">
    <property type="nucleotide sequence ID" value="NZ_JBDJLH010000004.1"/>
</dbReference>
<proteinExistence type="predicted"/>
<keyword evidence="4" id="KW-0028">Amino-acid biosynthesis</keyword>
<name>A0ABV0BS17_9SPHI</name>
<dbReference type="Gene3D" id="1.10.40.30">
    <property type="entry name" value="Fumarase/aspartase (C-terminal domain)"/>
    <property type="match status" value="1"/>
</dbReference>
<dbReference type="Gene3D" id="1.20.200.10">
    <property type="entry name" value="Fumarase/aspartase (Central domain)"/>
    <property type="match status" value="1"/>
</dbReference>
<dbReference type="InterPro" id="IPR022761">
    <property type="entry name" value="Fumarate_lyase_N"/>
</dbReference>
<dbReference type="InterPro" id="IPR009049">
    <property type="entry name" value="Argininosuccinate_lyase"/>
</dbReference>